<evidence type="ECO:0000313" key="1">
    <source>
        <dbReference type="EMBL" id="KAG7380379.1"/>
    </source>
</evidence>
<sequence>MAWIVREAMAWIRASRIGRTPRALQQRRTSGCSCKSIERDRAVDRLNYALHIVAGVNVTVLNSLELLDRQNDTIVACSKIMSALPASVLSTMLIVVPYVPDEKVALIRPDTLKIVYVHRKHIVDCELGRWDTNPADILKDPQFTLPRPSALPHIIFSAMASLMNGFVSVSCVSVASAYPSSSDHGDERALV</sequence>
<evidence type="ECO:0000313" key="2">
    <source>
        <dbReference type="Proteomes" id="UP000694044"/>
    </source>
</evidence>
<dbReference type="Proteomes" id="UP000694044">
    <property type="component" value="Unassembled WGS sequence"/>
</dbReference>
<dbReference type="OrthoDB" id="115324at2759"/>
<dbReference type="EMBL" id="JAGDFM010000296">
    <property type="protein sequence ID" value="KAG7380379.1"/>
    <property type="molecule type" value="Genomic_DNA"/>
</dbReference>
<reference evidence="1" key="1">
    <citation type="submission" date="2021-02" db="EMBL/GenBank/DDBJ databases">
        <authorList>
            <person name="Palmer J.M."/>
        </authorList>
    </citation>
    <scope>NUCLEOTIDE SEQUENCE</scope>
    <source>
        <strain evidence="1">SCRP734</strain>
    </source>
</reference>
<comment type="caution">
    <text evidence="1">The sequence shown here is derived from an EMBL/GenBank/DDBJ whole genome shotgun (WGS) entry which is preliminary data.</text>
</comment>
<protein>
    <submittedName>
        <fullName evidence="1">Uncharacterized protein</fullName>
    </submittedName>
</protein>
<accession>A0A8T1VJJ6</accession>
<dbReference type="AlphaFoldDB" id="A0A8T1VJJ6"/>
<proteinExistence type="predicted"/>
<gene>
    <name evidence="1" type="ORF">PHYPSEUDO_007267</name>
</gene>
<name>A0A8T1VJJ6_9STRA</name>
<keyword evidence="2" id="KW-1185">Reference proteome</keyword>
<organism evidence="1 2">
    <name type="scientific">Phytophthora pseudosyringae</name>
    <dbReference type="NCBI Taxonomy" id="221518"/>
    <lineage>
        <taxon>Eukaryota</taxon>
        <taxon>Sar</taxon>
        <taxon>Stramenopiles</taxon>
        <taxon>Oomycota</taxon>
        <taxon>Peronosporomycetes</taxon>
        <taxon>Peronosporales</taxon>
        <taxon>Peronosporaceae</taxon>
        <taxon>Phytophthora</taxon>
    </lineage>
</organism>